<dbReference type="InterPro" id="IPR016163">
    <property type="entry name" value="Ald_DH_C"/>
</dbReference>
<evidence type="ECO:0000313" key="8">
    <source>
        <dbReference type="EMBL" id="CAF1201557.1"/>
    </source>
</evidence>
<evidence type="ECO:0000313" key="7">
    <source>
        <dbReference type="EMBL" id="CAF1195840.1"/>
    </source>
</evidence>
<dbReference type="OrthoDB" id="310895at2759"/>
<keyword evidence="3" id="KW-0560">Oxidoreductase</keyword>
<dbReference type="SUPFAM" id="SSF53720">
    <property type="entry name" value="ALDH-like"/>
    <property type="match status" value="1"/>
</dbReference>
<dbReference type="InterPro" id="IPR015590">
    <property type="entry name" value="Aldehyde_DH_dom"/>
</dbReference>
<protein>
    <recommendedName>
        <fullName evidence="5">Aldehyde dehydrogenase domain-containing protein</fullName>
    </recommendedName>
</protein>
<feature type="domain" description="Aldehyde dehydrogenase" evidence="5">
    <location>
        <begin position="66"/>
        <end position="524"/>
    </location>
</feature>
<evidence type="ECO:0000313" key="6">
    <source>
        <dbReference type="EMBL" id="CAF1132777.1"/>
    </source>
</evidence>
<evidence type="ECO:0000259" key="5">
    <source>
        <dbReference type="Pfam" id="PF00171"/>
    </source>
</evidence>
<sequence>MVGSLLFRRFALHKQFTINHIYRRMVSNQSSKYLISNSAYKPFLNELGLEEENLGVFDGKWFGNGELIDSINPSTNEPIARIRQGTVEDYHRAVESSTKAYQMWSNIPAPKRGDIVRQIGDELRKNLQPLGKLISMEMGKILPEGVGEVQEFVDICDYAVGLSRMFEGKVLPSERPGHMLMEQWNPLGIIGIISAFNFPCAVFGWNQAIALVCGNVTLWKGAPTTPLTSIATTKIVERVLTRNSLPGGLSSMICGGTDIGKSMCEDKRIPLVSFTGSCQVGKQVAQTVQSRFGKTILELGGNNCIVVMDDADLTLAIPAIFFAAVGTAGQRCTSARRLIIQEGIYDEVLTGLRRAYEQIESRIGEPFEENVLYGPLHTKQSVELYQKALEQVKKNGGNIFYGGKLYTERKGNYVQPTIVTDLKHNSPIVHQETFAPILYVLKCKTFEEAVQWNNEVDQGLSSSIFTTNPEYLFKWIGPNGSDCGIVNVNIPTSGAEIGGAFGGEKHTGGGRESGSDSWKQYMRRSTCTINYSKQLPLAQGIKFA</sequence>
<comment type="subunit">
    <text evidence="2">Homotetramer.</text>
</comment>
<dbReference type="EMBL" id="CAJNOM010000185">
    <property type="protein sequence ID" value="CAF1195840.1"/>
    <property type="molecule type" value="Genomic_DNA"/>
</dbReference>
<dbReference type="AlphaFoldDB" id="A0A814W1P9"/>
<comment type="caution">
    <text evidence="7">The sequence shown here is derived from an EMBL/GenBank/DDBJ whole genome shotgun (WGS) entry which is preliminary data.</text>
</comment>
<proteinExistence type="inferred from homology"/>
<evidence type="ECO:0000256" key="3">
    <source>
        <dbReference type="ARBA" id="ARBA00023002"/>
    </source>
</evidence>
<dbReference type="PANTHER" id="PTHR43521:SF1">
    <property type="entry name" value="ALPHA-AMINOADIPIC SEMIALDEHYDE DEHYDROGENASE"/>
    <property type="match status" value="1"/>
</dbReference>
<comment type="similarity">
    <text evidence="1">Belongs to the aldehyde dehydrogenase family.</text>
</comment>
<name>A0A814W1P9_9BILA</name>
<keyword evidence="9" id="KW-1185">Reference proteome</keyword>
<dbReference type="GO" id="GO:0004029">
    <property type="term" value="F:aldehyde dehydrogenase (NAD+) activity"/>
    <property type="evidence" value="ECO:0007669"/>
    <property type="project" value="InterPro"/>
</dbReference>
<dbReference type="InterPro" id="IPR016161">
    <property type="entry name" value="Ald_DH/histidinol_DH"/>
</dbReference>
<keyword evidence="4" id="KW-0520">NAD</keyword>
<reference evidence="7" key="1">
    <citation type="submission" date="2021-02" db="EMBL/GenBank/DDBJ databases">
        <authorList>
            <person name="Nowell W R."/>
        </authorList>
    </citation>
    <scope>NUCLEOTIDE SEQUENCE</scope>
</reference>
<dbReference type="Gene3D" id="3.40.605.10">
    <property type="entry name" value="Aldehyde Dehydrogenase, Chain A, domain 1"/>
    <property type="match status" value="1"/>
</dbReference>
<accession>A0A814W1P9</accession>
<dbReference type="Gene3D" id="3.40.309.10">
    <property type="entry name" value="Aldehyde Dehydrogenase, Chain A, domain 2"/>
    <property type="match status" value="1"/>
</dbReference>
<dbReference type="InterPro" id="IPR016162">
    <property type="entry name" value="Ald_DH_N"/>
</dbReference>
<dbReference type="EMBL" id="CAJNOM010000189">
    <property type="protein sequence ID" value="CAF1201557.1"/>
    <property type="molecule type" value="Genomic_DNA"/>
</dbReference>
<evidence type="ECO:0000313" key="9">
    <source>
        <dbReference type="Proteomes" id="UP000663832"/>
    </source>
</evidence>
<evidence type="ECO:0000256" key="2">
    <source>
        <dbReference type="ARBA" id="ARBA00011881"/>
    </source>
</evidence>
<dbReference type="Pfam" id="PF00171">
    <property type="entry name" value="Aldedh"/>
    <property type="match status" value="1"/>
</dbReference>
<dbReference type="EMBL" id="CAJNOI010000150">
    <property type="protein sequence ID" value="CAF1132777.1"/>
    <property type="molecule type" value="Genomic_DNA"/>
</dbReference>
<dbReference type="FunFam" id="3.40.309.10:FF:000018">
    <property type="entry name" value="Alpha-aminoadipic semialdehyde dehydrogenase"/>
    <property type="match status" value="1"/>
</dbReference>
<evidence type="ECO:0000256" key="1">
    <source>
        <dbReference type="ARBA" id="ARBA00009986"/>
    </source>
</evidence>
<dbReference type="Proteomes" id="UP000663877">
    <property type="component" value="Unassembled WGS sequence"/>
</dbReference>
<gene>
    <name evidence="6" type="ORF">BJG266_LOCUS23100</name>
    <name evidence="7" type="ORF">QVE165_LOCUS25518</name>
    <name evidence="8" type="ORF">QVE165_LOCUS25841</name>
</gene>
<dbReference type="PANTHER" id="PTHR43521">
    <property type="entry name" value="ALPHA-AMINOADIPIC SEMIALDEHYDE DEHYDROGENASE"/>
    <property type="match status" value="1"/>
</dbReference>
<evidence type="ECO:0000256" key="4">
    <source>
        <dbReference type="ARBA" id="ARBA00023027"/>
    </source>
</evidence>
<dbReference type="InterPro" id="IPR044638">
    <property type="entry name" value="ALDH7A1-like"/>
</dbReference>
<dbReference type="Proteomes" id="UP000663832">
    <property type="component" value="Unassembled WGS sequence"/>
</dbReference>
<dbReference type="CDD" id="cd07130">
    <property type="entry name" value="ALDH_F7_AASADH"/>
    <property type="match status" value="1"/>
</dbReference>
<organism evidence="7 9">
    <name type="scientific">Adineta steineri</name>
    <dbReference type="NCBI Taxonomy" id="433720"/>
    <lineage>
        <taxon>Eukaryota</taxon>
        <taxon>Metazoa</taxon>
        <taxon>Spiralia</taxon>
        <taxon>Gnathifera</taxon>
        <taxon>Rotifera</taxon>
        <taxon>Eurotatoria</taxon>
        <taxon>Bdelloidea</taxon>
        <taxon>Adinetida</taxon>
        <taxon>Adinetidae</taxon>
        <taxon>Adineta</taxon>
    </lineage>
</organism>